<gene>
    <name evidence="4" type="ORF">SPACI_042790</name>
</gene>
<dbReference type="SUPFAM" id="SSF53448">
    <property type="entry name" value="Nucleotide-diphospho-sugar transferases"/>
    <property type="match status" value="1"/>
</dbReference>
<evidence type="ECO:0000313" key="4">
    <source>
        <dbReference type="EMBL" id="XFO74170.1"/>
    </source>
</evidence>
<proteinExistence type="predicted"/>
<protein>
    <recommendedName>
        <fullName evidence="3">Nucleotidyl transferase domain-containing protein</fullName>
    </recommendedName>
</protein>
<name>A0ABZ3J7Y0_SPOA4</name>
<dbReference type="PANTHER" id="PTHR43584">
    <property type="entry name" value="NUCLEOTIDYL TRANSFERASE"/>
    <property type="match status" value="1"/>
</dbReference>
<dbReference type="InterPro" id="IPR050065">
    <property type="entry name" value="GlmU-like"/>
</dbReference>
<sequence>MKLFILAAGKGTRLWPLTKNTPKSLIDLGDGTTILERQITTAIESNLFNEIIIITGYKAEQIDAKVVEYGKNIKITTLYNPFFDSSNNLVSLWLAQFRMLEDDFIITNGDNIYKENVLTKIVADEEEIIQVTVDFKDSYDEDDMKVKLDGSGNIVRIHKDIALAETGAESVGLALVKGARQRRIYVNKLCQLVKKEEYINKFWLETFNSLIEDGITIKKTAIEQQDWKEVDFHPDMESLKKLILSGF</sequence>
<evidence type="ECO:0000259" key="3">
    <source>
        <dbReference type="Pfam" id="PF00483"/>
    </source>
</evidence>
<dbReference type="Proteomes" id="UP000216052">
    <property type="component" value="Chromosome"/>
</dbReference>
<reference evidence="4" key="1">
    <citation type="submission" date="2024-05" db="EMBL/GenBank/DDBJ databases">
        <title>Isolation and characterization of Sporomusa carbonis sp. nov., a carboxydotrophic hydrogenogen in the genus of Sporomusa isolated from a charcoal burning pile.</title>
        <authorList>
            <person name="Boeer T."/>
            <person name="Rosenbaum F."/>
            <person name="Eysell L."/>
            <person name="Mueller V."/>
            <person name="Daniel R."/>
            <person name="Poehlein A."/>
        </authorList>
    </citation>
    <scope>NUCLEOTIDE SEQUENCE [LARGE SCALE GENOMIC DNA]</scope>
    <source>
        <strain evidence="4">DSM 3132</strain>
    </source>
</reference>
<dbReference type="PANTHER" id="PTHR43584:SF8">
    <property type="entry name" value="N-ACETYLMURAMATE ALPHA-1-PHOSPHATE URIDYLYLTRANSFERASE"/>
    <property type="match status" value="1"/>
</dbReference>
<accession>A0ABZ3J7Y0</accession>
<feature type="domain" description="Nucleotidyl transferase" evidence="3">
    <location>
        <begin position="5"/>
        <end position="139"/>
    </location>
</feature>
<dbReference type="InterPro" id="IPR029044">
    <property type="entry name" value="Nucleotide-diphossugar_trans"/>
</dbReference>
<keyword evidence="5" id="KW-1185">Reference proteome</keyword>
<evidence type="ECO:0000256" key="1">
    <source>
        <dbReference type="ARBA" id="ARBA00022679"/>
    </source>
</evidence>
<organism evidence="4 5">
    <name type="scientific">Sporomusa acidovorans (strain ATCC 49682 / DSM 3132 / Mol)</name>
    <dbReference type="NCBI Taxonomy" id="1123286"/>
    <lineage>
        <taxon>Bacteria</taxon>
        <taxon>Bacillati</taxon>
        <taxon>Bacillota</taxon>
        <taxon>Negativicutes</taxon>
        <taxon>Selenomonadales</taxon>
        <taxon>Sporomusaceae</taxon>
        <taxon>Sporomusa</taxon>
    </lineage>
</organism>
<dbReference type="EMBL" id="CP155571">
    <property type="protein sequence ID" value="XFO74170.1"/>
    <property type="molecule type" value="Genomic_DNA"/>
</dbReference>
<keyword evidence="2" id="KW-0548">Nucleotidyltransferase</keyword>
<dbReference type="RefSeq" id="WP_093793108.1">
    <property type="nucleotide sequence ID" value="NZ_CP155571.1"/>
</dbReference>
<keyword evidence="1" id="KW-0808">Transferase</keyword>
<evidence type="ECO:0000313" key="5">
    <source>
        <dbReference type="Proteomes" id="UP000216052"/>
    </source>
</evidence>
<evidence type="ECO:0000256" key="2">
    <source>
        <dbReference type="ARBA" id="ARBA00022695"/>
    </source>
</evidence>
<dbReference type="Gene3D" id="3.90.550.10">
    <property type="entry name" value="Spore Coat Polysaccharide Biosynthesis Protein SpsA, Chain A"/>
    <property type="match status" value="1"/>
</dbReference>
<dbReference type="InterPro" id="IPR005835">
    <property type="entry name" value="NTP_transferase_dom"/>
</dbReference>
<dbReference type="Pfam" id="PF00483">
    <property type="entry name" value="NTP_transferase"/>
    <property type="match status" value="1"/>
</dbReference>